<gene>
    <name evidence="2" type="ORF">JXQ802_LOCUS40640</name>
    <name evidence="1" type="ORF">PYM288_LOCUS26041</name>
</gene>
<keyword evidence="4" id="KW-1185">Reference proteome</keyword>
<dbReference type="EMBL" id="CAJNOH010001501">
    <property type="protein sequence ID" value="CAF1224322.1"/>
    <property type="molecule type" value="Genomic_DNA"/>
</dbReference>
<evidence type="ECO:0000313" key="1">
    <source>
        <dbReference type="EMBL" id="CAF1224322.1"/>
    </source>
</evidence>
<dbReference type="AlphaFoldDB" id="A0A814Y3V2"/>
<protein>
    <submittedName>
        <fullName evidence="1">Uncharacterized protein</fullName>
    </submittedName>
</protein>
<dbReference type="EMBL" id="CAJNOL010002483">
    <property type="protein sequence ID" value="CAF1504787.1"/>
    <property type="molecule type" value="Genomic_DNA"/>
</dbReference>
<dbReference type="Proteomes" id="UP000663870">
    <property type="component" value="Unassembled WGS sequence"/>
</dbReference>
<evidence type="ECO:0000313" key="3">
    <source>
        <dbReference type="Proteomes" id="UP000663854"/>
    </source>
</evidence>
<reference evidence="1" key="1">
    <citation type="submission" date="2021-02" db="EMBL/GenBank/DDBJ databases">
        <authorList>
            <person name="Nowell W R."/>
        </authorList>
    </citation>
    <scope>NUCLEOTIDE SEQUENCE</scope>
</reference>
<evidence type="ECO:0000313" key="4">
    <source>
        <dbReference type="Proteomes" id="UP000663870"/>
    </source>
</evidence>
<organism evidence="1 3">
    <name type="scientific">Rotaria sordida</name>
    <dbReference type="NCBI Taxonomy" id="392033"/>
    <lineage>
        <taxon>Eukaryota</taxon>
        <taxon>Metazoa</taxon>
        <taxon>Spiralia</taxon>
        <taxon>Gnathifera</taxon>
        <taxon>Rotifera</taxon>
        <taxon>Eurotatoria</taxon>
        <taxon>Bdelloidea</taxon>
        <taxon>Philodinida</taxon>
        <taxon>Philodinidae</taxon>
        <taxon>Rotaria</taxon>
    </lineage>
</organism>
<evidence type="ECO:0000313" key="2">
    <source>
        <dbReference type="EMBL" id="CAF1504787.1"/>
    </source>
</evidence>
<name>A0A814Y3V2_9BILA</name>
<sequence length="166" mass="19379">MAVFQRQEFDVQRIGVTASIPNNDIARCMYYLKCVCTAIECDDAKILRFTNYNNYWALSDDEDEIVYKLCLALSPDVLDNKVFFHSDALCGDSGNEFYEFSQIRHQLMAVRSILIAGRTRQVNKIMTYKLSWMRNNYFGPMNRLADRFNPQRRLIRAMVESDCVIS</sequence>
<comment type="caution">
    <text evidence="1">The sequence shown here is derived from an EMBL/GenBank/DDBJ whole genome shotgun (WGS) entry which is preliminary data.</text>
</comment>
<proteinExistence type="predicted"/>
<accession>A0A814Y3V2</accession>
<dbReference type="Proteomes" id="UP000663854">
    <property type="component" value="Unassembled WGS sequence"/>
</dbReference>